<dbReference type="AlphaFoldDB" id="A0A0F7HLZ8"/>
<protein>
    <recommendedName>
        <fullName evidence="1">YpoC-like domain-containing protein</fullName>
    </recommendedName>
</protein>
<reference evidence="3 5" key="3">
    <citation type="submission" date="2016-10" db="EMBL/GenBank/DDBJ databases">
        <authorList>
            <person name="Varghese N."/>
            <person name="Submissions S."/>
        </authorList>
    </citation>
    <scope>NUCLEOTIDE SEQUENCE [LARGE SCALE GENOMIC DNA]</scope>
    <source>
        <strain evidence="3 5">CGMCC 1.6501</strain>
    </source>
</reference>
<evidence type="ECO:0000313" key="4">
    <source>
        <dbReference type="Proteomes" id="UP000034029"/>
    </source>
</evidence>
<proteinExistence type="predicted"/>
<name>A0A0F7HLZ8_9STAP</name>
<accession>A0A0F7HLZ8</accession>
<dbReference type="Proteomes" id="UP000034029">
    <property type="component" value="Chromosome"/>
</dbReference>
<dbReference type="EMBL" id="FOTB01000001">
    <property type="protein sequence ID" value="SFK60457.1"/>
    <property type="molecule type" value="Genomic_DNA"/>
</dbReference>
<dbReference type="InterPro" id="IPR048427">
    <property type="entry name" value="YpoC"/>
</dbReference>
<feature type="domain" description="YpoC-like" evidence="1">
    <location>
        <begin position="44"/>
        <end position="90"/>
    </location>
</feature>
<evidence type="ECO:0000259" key="1">
    <source>
        <dbReference type="Pfam" id="PF21747"/>
    </source>
</evidence>
<reference evidence="4" key="2">
    <citation type="submission" date="2015-04" db="EMBL/GenBank/DDBJ databases">
        <title>Complete genome sequence of Salinicoccus halodurans strain H3B36, isolated from the Qaidam basin of China.</title>
        <authorList>
            <person name="Ma Y."/>
            <person name="Jiang K."/>
            <person name="Xue Y."/>
        </authorList>
    </citation>
    <scope>NUCLEOTIDE SEQUENCE [LARGE SCALE GENOMIC DNA]</scope>
    <source>
        <strain evidence="4">H3B36</strain>
    </source>
</reference>
<organism evidence="3 5">
    <name type="scientific">Salinicoccus halodurans</name>
    <dbReference type="NCBI Taxonomy" id="407035"/>
    <lineage>
        <taxon>Bacteria</taxon>
        <taxon>Bacillati</taxon>
        <taxon>Bacillota</taxon>
        <taxon>Bacilli</taxon>
        <taxon>Bacillales</taxon>
        <taxon>Staphylococcaceae</taxon>
        <taxon>Salinicoccus</taxon>
    </lineage>
</organism>
<evidence type="ECO:0000313" key="5">
    <source>
        <dbReference type="Proteomes" id="UP000183090"/>
    </source>
</evidence>
<dbReference type="RefSeq" id="WP_046790283.1">
    <property type="nucleotide sequence ID" value="NZ_CP011366.1"/>
</dbReference>
<dbReference type="KEGG" id="shv:AAT16_07550"/>
<dbReference type="Proteomes" id="UP000183090">
    <property type="component" value="Unassembled WGS sequence"/>
</dbReference>
<evidence type="ECO:0000313" key="3">
    <source>
        <dbReference type="EMBL" id="SFK60457.1"/>
    </source>
</evidence>
<keyword evidence="4" id="KW-1185">Reference proteome</keyword>
<dbReference type="OrthoDB" id="2390001at2"/>
<dbReference type="EMBL" id="CP011366">
    <property type="protein sequence ID" value="AKG74098.1"/>
    <property type="molecule type" value="Genomic_DNA"/>
</dbReference>
<dbReference type="Pfam" id="PF21747">
    <property type="entry name" value="YpoC"/>
    <property type="match status" value="1"/>
</dbReference>
<sequence length="91" mass="10941">MTIDEMYATLIENSRNPDSAIYDQFREAIGKHIRDTLRLESPRNPEKILPLNYKERMDYIDSRPCQYHSIIQLKNICDEFDKRMASYRARQ</sequence>
<gene>
    <name evidence="2" type="ORF">AAT16_07550</name>
    <name evidence="3" type="ORF">SAMN05216235_0756</name>
</gene>
<evidence type="ECO:0000313" key="2">
    <source>
        <dbReference type="EMBL" id="AKG74098.1"/>
    </source>
</evidence>
<reference evidence="2 4" key="1">
    <citation type="journal article" date="2015" name="Int. J. Syst. Evol. Microbiol.">
        <title>Complete genome sequence of Salinicoccus halodurans H3B36, isolated from the Qaidam Basin in China.</title>
        <authorList>
            <person name="Jiang K."/>
            <person name="Xue Y."/>
            <person name="Ma Y."/>
        </authorList>
    </citation>
    <scope>NUCLEOTIDE SEQUENCE [LARGE SCALE GENOMIC DNA]</scope>
    <source>
        <strain evidence="2 4">H3B36</strain>
    </source>
</reference>